<keyword evidence="2" id="KW-1185">Reference proteome</keyword>
<dbReference type="Proteomes" id="UP000664628">
    <property type="component" value="Unassembled WGS sequence"/>
</dbReference>
<dbReference type="EMBL" id="JAFMYW010000001">
    <property type="protein sequence ID" value="MBO0947489.1"/>
    <property type="molecule type" value="Genomic_DNA"/>
</dbReference>
<name>A0ABS3JDZ2_9BACT</name>
<comment type="caution">
    <text evidence="1">The sequence shown here is derived from an EMBL/GenBank/DDBJ whole genome shotgun (WGS) entry which is preliminary data.</text>
</comment>
<proteinExistence type="predicted"/>
<organism evidence="1 2">
    <name type="scientific">Fibrella forsythiae</name>
    <dbReference type="NCBI Taxonomy" id="2817061"/>
    <lineage>
        <taxon>Bacteria</taxon>
        <taxon>Pseudomonadati</taxon>
        <taxon>Bacteroidota</taxon>
        <taxon>Cytophagia</taxon>
        <taxon>Cytophagales</taxon>
        <taxon>Spirosomataceae</taxon>
        <taxon>Fibrella</taxon>
    </lineage>
</organism>
<accession>A0ABS3JDZ2</accession>
<sequence>MKLTLLCIILLGFALPNLDVRIRARDVIGSGISTAGHTGIYTDLTQLPTLFIPLPGSTVDIYSTVGQIDRSGWVKADGRALTSLTSTQRTVASSLGWTTNMPNVNLLALGKTTFIYLGP</sequence>
<protein>
    <submittedName>
        <fullName evidence="1">Uncharacterized protein</fullName>
    </submittedName>
</protein>
<evidence type="ECO:0000313" key="1">
    <source>
        <dbReference type="EMBL" id="MBO0947489.1"/>
    </source>
</evidence>
<evidence type="ECO:0000313" key="2">
    <source>
        <dbReference type="Proteomes" id="UP000664628"/>
    </source>
</evidence>
<gene>
    <name evidence="1" type="ORF">J2I46_02785</name>
</gene>
<reference evidence="1 2" key="1">
    <citation type="submission" date="2021-03" db="EMBL/GenBank/DDBJ databases">
        <title>Fibrella sp. HMF5405 genome sequencing and assembly.</title>
        <authorList>
            <person name="Kang H."/>
            <person name="Kim H."/>
            <person name="Bae S."/>
            <person name="Joh K."/>
        </authorList>
    </citation>
    <scope>NUCLEOTIDE SEQUENCE [LARGE SCALE GENOMIC DNA]</scope>
    <source>
        <strain evidence="1 2">HMF5405</strain>
    </source>
</reference>
<dbReference type="RefSeq" id="WP_207327397.1">
    <property type="nucleotide sequence ID" value="NZ_JAFMYW010000001.1"/>
</dbReference>